<protein>
    <recommendedName>
        <fullName evidence="2">AB hydrolase-1 domain-containing protein</fullName>
    </recommendedName>
</protein>
<organism evidence="3 4">
    <name type="scientific">Zymoseptoria tritici (strain ST99CH_3D7)</name>
    <dbReference type="NCBI Taxonomy" id="1276538"/>
    <lineage>
        <taxon>Eukaryota</taxon>
        <taxon>Fungi</taxon>
        <taxon>Dikarya</taxon>
        <taxon>Ascomycota</taxon>
        <taxon>Pezizomycotina</taxon>
        <taxon>Dothideomycetes</taxon>
        <taxon>Dothideomycetidae</taxon>
        <taxon>Mycosphaerellales</taxon>
        <taxon>Mycosphaerellaceae</taxon>
        <taxon>Zymoseptoria</taxon>
    </lineage>
</organism>
<accession>A0A1X7RZX4</accession>
<reference evidence="3 4" key="1">
    <citation type="submission" date="2016-06" db="EMBL/GenBank/DDBJ databases">
        <authorList>
            <person name="Kjaerup R.B."/>
            <person name="Dalgaard T.S."/>
            <person name="Juul-Madsen H.R."/>
        </authorList>
    </citation>
    <scope>NUCLEOTIDE SEQUENCE [LARGE SCALE GENOMIC DNA]</scope>
</reference>
<gene>
    <name evidence="3" type="ORF">ZT3D7_G8139</name>
</gene>
<dbReference type="STRING" id="1276538.A0A1X7RZX4"/>
<dbReference type="InterPro" id="IPR051411">
    <property type="entry name" value="Polyketide_trans_af380"/>
</dbReference>
<evidence type="ECO:0000313" key="4">
    <source>
        <dbReference type="Proteomes" id="UP000215127"/>
    </source>
</evidence>
<dbReference type="Gene3D" id="1.10.10.800">
    <property type="match status" value="1"/>
</dbReference>
<dbReference type="Proteomes" id="UP000215127">
    <property type="component" value="Chromosome 7"/>
</dbReference>
<sequence length="310" mass="34226">MSDANGTRFSVEKISFRTMDGLQLCGNLYPAAQRGPAVIINPGMGCVKEMFVPDVAQYLQKAGITAFAYDPRNLGESEGSPRNEIDPHKQISDYSDALTFLKGQPIVDSTQIVFWGQSFAGAAALCAAALDHRAKAVVAVCPNLKFDRDWTRYRAALAKSMQDRESQMAGNDPYYLPILDINFESPGGMSNGVKSSEAEYMRTLKSLGAVNYENRLTVQSYYKILTWSPLSLIARLETPTLVIIPELDTLSPFEEQMAMTESLQCPKKVHIAPGRNHMDVLTGDGFDALCQMQLDFIMESVGAEEDRSLQ</sequence>
<comment type="similarity">
    <text evidence="1">Belongs to the polyketide transferase af380 family.</text>
</comment>
<dbReference type="EMBL" id="LT853698">
    <property type="protein sequence ID" value="SMQ52986.1"/>
    <property type="molecule type" value="Genomic_DNA"/>
</dbReference>
<dbReference type="InterPro" id="IPR000073">
    <property type="entry name" value="AB_hydrolase_1"/>
</dbReference>
<evidence type="ECO:0000256" key="1">
    <source>
        <dbReference type="ARBA" id="ARBA00029464"/>
    </source>
</evidence>
<dbReference type="PANTHER" id="PTHR47751">
    <property type="entry name" value="SUPERFAMILY HYDROLASE, PUTATIVE (AFU_ORTHOLOGUE AFUA_2G16580)-RELATED"/>
    <property type="match status" value="1"/>
</dbReference>
<evidence type="ECO:0000259" key="2">
    <source>
        <dbReference type="Pfam" id="PF12697"/>
    </source>
</evidence>
<evidence type="ECO:0000313" key="3">
    <source>
        <dbReference type="EMBL" id="SMQ52986.1"/>
    </source>
</evidence>
<keyword evidence="4" id="KW-1185">Reference proteome</keyword>
<dbReference type="ESTHER" id="zymti-f9xfj3">
    <property type="family name" value="Thiohydrolase"/>
</dbReference>
<dbReference type="Pfam" id="PF12697">
    <property type="entry name" value="Abhydrolase_6"/>
    <property type="match status" value="1"/>
</dbReference>
<name>A0A1X7RZX4_ZYMT9</name>
<proteinExistence type="inferred from homology"/>
<dbReference type="PANTHER" id="PTHR47751:SF2">
    <property type="entry name" value="DLTD N-TERMINAL DOMAIN PROTEIN (AFU_ORTHOLOGUE AFUA_8G00380)-RELATED"/>
    <property type="match status" value="1"/>
</dbReference>
<dbReference type="SUPFAM" id="SSF53474">
    <property type="entry name" value="alpha/beta-Hydrolases"/>
    <property type="match status" value="1"/>
</dbReference>
<dbReference type="Gene3D" id="3.40.50.1820">
    <property type="entry name" value="alpha/beta hydrolase"/>
    <property type="match status" value="1"/>
</dbReference>
<feature type="domain" description="AB hydrolase-1" evidence="2">
    <location>
        <begin position="42"/>
        <end position="281"/>
    </location>
</feature>
<dbReference type="InterPro" id="IPR029058">
    <property type="entry name" value="AB_hydrolase_fold"/>
</dbReference>
<dbReference type="AlphaFoldDB" id="A0A1X7RZX4"/>